<sequence>MRPLLFHLLQLPDPCPMIFHVNSPLHLFLSRKLLLLSVMVPFIFLFVFFQCFFPLISSTAAVAAVQPPLAPALYVFGDSLLDSGNNNLLPTIARANYSPYGANFPTGNTGRFTNGKTLADFAAEFLRLPYSPPYLSVKSSIPLTGLNYASGGCGILPETGRPYGKCLHLEEQFDLFEKTVNSELPSHFNNPEKLADYLSKSIVAVSIGSNDYINNYLETTLFNTSQRFAPEPFAQLLVDSLSRQLKRLYNIGARKVIVFEIGPIGCIPSITRKYKHNGQCVEDKNQLVTYFNSKLLAMLANLTTTLKGSNFVLGHVHWLGYDAAINPSRYGMADATNPCCTAWFNGTSGCIPLLKPCPNVDKHYFWDGYHLTEAMYSLMAARCINDKSVCIPLNLKDLVDV</sequence>
<dbReference type="EMBL" id="CM047900">
    <property type="protein sequence ID" value="KAJ0100207.1"/>
    <property type="molecule type" value="Genomic_DNA"/>
</dbReference>
<evidence type="ECO:0000313" key="1">
    <source>
        <dbReference type="EMBL" id="KAJ0100207.1"/>
    </source>
</evidence>
<protein>
    <submittedName>
        <fullName evidence="1">Uncharacterized protein</fullName>
    </submittedName>
</protein>
<name>A0ACC1BMY2_9ROSI</name>
<keyword evidence="2" id="KW-1185">Reference proteome</keyword>
<proteinExistence type="predicted"/>
<accession>A0ACC1BMY2</accession>
<comment type="caution">
    <text evidence="1">The sequence shown here is derived from an EMBL/GenBank/DDBJ whole genome shotgun (WGS) entry which is preliminary data.</text>
</comment>
<gene>
    <name evidence="1" type="ORF">Patl1_21594</name>
</gene>
<reference evidence="2" key="1">
    <citation type="journal article" date="2023" name="G3 (Bethesda)">
        <title>Genome assembly and association tests identify interacting loci associated with vigor, precocity, and sex in interspecific pistachio rootstocks.</title>
        <authorList>
            <person name="Palmer W."/>
            <person name="Jacygrad E."/>
            <person name="Sagayaradj S."/>
            <person name="Cavanaugh K."/>
            <person name="Han R."/>
            <person name="Bertier L."/>
            <person name="Beede B."/>
            <person name="Kafkas S."/>
            <person name="Golino D."/>
            <person name="Preece J."/>
            <person name="Michelmore R."/>
        </authorList>
    </citation>
    <scope>NUCLEOTIDE SEQUENCE [LARGE SCALE GENOMIC DNA]</scope>
</reference>
<organism evidence="1 2">
    <name type="scientific">Pistacia atlantica</name>
    <dbReference type="NCBI Taxonomy" id="434234"/>
    <lineage>
        <taxon>Eukaryota</taxon>
        <taxon>Viridiplantae</taxon>
        <taxon>Streptophyta</taxon>
        <taxon>Embryophyta</taxon>
        <taxon>Tracheophyta</taxon>
        <taxon>Spermatophyta</taxon>
        <taxon>Magnoliopsida</taxon>
        <taxon>eudicotyledons</taxon>
        <taxon>Gunneridae</taxon>
        <taxon>Pentapetalae</taxon>
        <taxon>rosids</taxon>
        <taxon>malvids</taxon>
        <taxon>Sapindales</taxon>
        <taxon>Anacardiaceae</taxon>
        <taxon>Pistacia</taxon>
    </lineage>
</organism>
<evidence type="ECO:0000313" key="2">
    <source>
        <dbReference type="Proteomes" id="UP001164250"/>
    </source>
</evidence>
<dbReference type="Proteomes" id="UP001164250">
    <property type="component" value="Chromosome 4"/>
</dbReference>